<feature type="transmembrane region" description="Helical" evidence="6">
    <location>
        <begin position="234"/>
        <end position="255"/>
    </location>
</feature>
<dbReference type="STRING" id="463014.BAU07_05215"/>
<keyword evidence="9" id="KW-1185">Reference proteome</keyword>
<dbReference type="Gene3D" id="1.20.1250.20">
    <property type="entry name" value="MFS general substrate transporter like domains"/>
    <property type="match status" value="1"/>
</dbReference>
<feature type="transmembrane region" description="Helical" evidence="6">
    <location>
        <begin position="337"/>
        <end position="360"/>
    </location>
</feature>
<dbReference type="Proteomes" id="UP000091926">
    <property type="component" value="Chromosome"/>
</dbReference>
<feature type="transmembrane region" description="Helical" evidence="6">
    <location>
        <begin position="152"/>
        <end position="171"/>
    </location>
</feature>
<keyword evidence="3 6" id="KW-0812">Transmembrane</keyword>
<gene>
    <name evidence="8" type="ORF">BAU07_05215</name>
</gene>
<dbReference type="InterPro" id="IPR036259">
    <property type="entry name" value="MFS_trans_sf"/>
</dbReference>
<dbReference type="Pfam" id="PF07690">
    <property type="entry name" value="MFS_1"/>
    <property type="match status" value="1"/>
</dbReference>
<keyword evidence="2" id="KW-0813">Transport</keyword>
<evidence type="ECO:0000313" key="9">
    <source>
        <dbReference type="Proteomes" id="UP000091926"/>
    </source>
</evidence>
<reference evidence="8 9" key="1">
    <citation type="submission" date="2016-06" db="EMBL/GenBank/DDBJ databases">
        <title>Complete genome sequences of Bordetella bronchialis and Bordetella flabilis.</title>
        <authorList>
            <person name="LiPuma J.J."/>
            <person name="Spilker T."/>
        </authorList>
    </citation>
    <scope>NUCLEOTIDE SEQUENCE [LARGE SCALE GENOMIC DNA]</scope>
    <source>
        <strain evidence="8 9">AU10664</strain>
    </source>
</reference>
<organism evidence="8 9">
    <name type="scientific">Bordetella flabilis</name>
    <dbReference type="NCBI Taxonomy" id="463014"/>
    <lineage>
        <taxon>Bacteria</taxon>
        <taxon>Pseudomonadati</taxon>
        <taxon>Pseudomonadota</taxon>
        <taxon>Betaproteobacteria</taxon>
        <taxon>Burkholderiales</taxon>
        <taxon>Alcaligenaceae</taxon>
        <taxon>Bordetella</taxon>
    </lineage>
</organism>
<protein>
    <submittedName>
        <fullName evidence="8">Multidrug MFS transporter</fullName>
    </submittedName>
</protein>
<dbReference type="RefSeq" id="WP_066654717.1">
    <property type="nucleotide sequence ID" value="NZ_CBCSCL010000044.1"/>
</dbReference>
<keyword evidence="5 6" id="KW-0472">Membrane</keyword>
<sequence>MFLSFALQQPYPFGTGMPANQRWVAVLALLLGVSMASLDTAIANTALPAMARDLGASEARSIWVISAYQLSMVAALLPAATLGEIIGHRRVMLFGLVLFTLASLACGLAPTLGWLVAGRVLQGLGAAATMAVNGAMLRFIYPEKLLGRGVGLNSLTVALAFAAGPTVASLVLTVATWHWLFLINVPVGILAIHFCLRAMPPTLRSKRRFDTLGALLCAGFLALLVFSLNEGAQLASWQVIVGTSVLCLACLVALLRRQAGHPAPFLAVDLLRRPVFALSAATGVGSFATQSLAFVSLPFMLQNVLGYTQVETGFLITPWPVMVAIMAPLAGRMSDRFSVGGLAGVGLAMLAAGMALLATMPAEPSVFGLCWRLAICGAGFGFFQSPNVRALITAAPPERAGGASGMVGTVRLLGQSSGAALVAACFHASSEQGAILSLWMGAACAAVAAVASVMRLKYQPRTASGSAPPKS</sequence>
<evidence type="ECO:0000256" key="4">
    <source>
        <dbReference type="ARBA" id="ARBA00022989"/>
    </source>
</evidence>
<feature type="transmembrane region" description="Helical" evidence="6">
    <location>
        <begin position="61"/>
        <end position="79"/>
    </location>
</feature>
<feature type="transmembrane region" description="Helical" evidence="6">
    <location>
        <begin position="120"/>
        <end position="140"/>
    </location>
</feature>
<evidence type="ECO:0000256" key="1">
    <source>
        <dbReference type="ARBA" id="ARBA00004141"/>
    </source>
</evidence>
<dbReference type="GO" id="GO:0016020">
    <property type="term" value="C:membrane"/>
    <property type="evidence" value="ECO:0007669"/>
    <property type="project" value="UniProtKB-SubCell"/>
</dbReference>
<feature type="domain" description="Major facilitator superfamily (MFS) profile" evidence="7">
    <location>
        <begin position="25"/>
        <end position="460"/>
    </location>
</feature>
<dbReference type="InterPro" id="IPR020846">
    <property type="entry name" value="MFS_dom"/>
</dbReference>
<dbReference type="EMBL" id="CP016172">
    <property type="protein sequence ID" value="ANN76595.1"/>
    <property type="molecule type" value="Genomic_DNA"/>
</dbReference>
<keyword evidence="4 6" id="KW-1133">Transmembrane helix</keyword>
<comment type="subcellular location">
    <subcellularLocation>
        <location evidence="1">Membrane</location>
        <topology evidence="1">Multi-pass membrane protein</topology>
    </subcellularLocation>
</comment>
<name>A0A193G9T2_9BORD</name>
<dbReference type="SUPFAM" id="SSF103473">
    <property type="entry name" value="MFS general substrate transporter"/>
    <property type="match status" value="1"/>
</dbReference>
<dbReference type="PROSITE" id="PS50850">
    <property type="entry name" value="MFS"/>
    <property type="match status" value="1"/>
</dbReference>
<dbReference type="AlphaFoldDB" id="A0A193G9T2"/>
<evidence type="ECO:0000256" key="3">
    <source>
        <dbReference type="ARBA" id="ARBA00022692"/>
    </source>
</evidence>
<feature type="transmembrane region" description="Helical" evidence="6">
    <location>
        <begin position="435"/>
        <end position="454"/>
    </location>
</feature>
<evidence type="ECO:0000256" key="6">
    <source>
        <dbReference type="SAM" id="Phobius"/>
    </source>
</evidence>
<feature type="transmembrane region" description="Helical" evidence="6">
    <location>
        <begin position="275"/>
        <end position="301"/>
    </location>
</feature>
<feature type="transmembrane region" description="Helical" evidence="6">
    <location>
        <begin position="91"/>
        <end position="114"/>
    </location>
</feature>
<feature type="transmembrane region" description="Helical" evidence="6">
    <location>
        <begin position="313"/>
        <end position="330"/>
    </location>
</feature>
<evidence type="ECO:0000313" key="8">
    <source>
        <dbReference type="EMBL" id="ANN76595.1"/>
    </source>
</evidence>
<dbReference type="GO" id="GO:0022857">
    <property type="term" value="F:transmembrane transporter activity"/>
    <property type="evidence" value="ECO:0007669"/>
    <property type="project" value="InterPro"/>
</dbReference>
<dbReference type="CDD" id="cd17321">
    <property type="entry name" value="MFS_MMR_MDR_like"/>
    <property type="match status" value="1"/>
</dbReference>
<evidence type="ECO:0000256" key="5">
    <source>
        <dbReference type="ARBA" id="ARBA00023136"/>
    </source>
</evidence>
<accession>A0A193G9T2</accession>
<feature type="transmembrane region" description="Helical" evidence="6">
    <location>
        <begin position="208"/>
        <end position="228"/>
    </location>
</feature>
<dbReference type="Gene3D" id="1.20.1720.10">
    <property type="entry name" value="Multidrug resistance protein D"/>
    <property type="match status" value="1"/>
</dbReference>
<evidence type="ECO:0000259" key="7">
    <source>
        <dbReference type="PROSITE" id="PS50850"/>
    </source>
</evidence>
<evidence type="ECO:0000256" key="2">
    <source>
        <dbReference type="ARBA" id="ARBA00022448"/>
    </source>
</evidence>
<dbReference type="OrthoDB" id="9807274at2"/>
<dbReference type="PANTHER" id="PTHR42718">
    <property type="entry name" value="MAJOR FACILITATOR SUPERFAMILY MULTIDRUG TRANSPORTER MFSC"/>
    <property type="match status" value="1"/>
</dbReference>
<dbReference type="InterPro" id="IPR011701">
    <property type="entry name" value="MFS"/>
</dbReference>
<dbReference type="PRINTS" id="PR01036">
    <property type="entry name" value="TCRTETB"/>
</dbReference>
<dbReference type="KEGG" id="bfz:BAU07_05215"/>
<feature type="transmembrane region" description="Helical" evidence="6">
    <location>
        <begin position="177"/>
        <end position="196"/>
    </location>
</feature>
<dbReference type="PANTHER" id="PTHR42718:SF9">
    <property type="entry name" value="MAJOR FACILITATOR SUPERFAMILY MULTIDRUG TRANSPORTER MFSC"/>
    <property type="match status" value="1"/>
</dbReference>
<proteinExistence type="predicted"/>